<dbReference type="Gene3D" id="3.10.300.10">
    <property type="entry name" value="Methylpurine-DNA glycosylase (MPG)"/>
    <property type="match status" value="1"/>
</dbReference>
<accession>A0A7R8WC40</accession>
<keyword evidence="7" id="KW-0234">DNA repair</keyword>
<feature type="non-terminal residue" evidence="10">
    <location>
        <position position="1"/>
    </location>
</feature>
<evidence type="ECO:0000256" key="8">
    <source>
        <dbReference type="ARBA" id="ARBA00033426"/>
    </source>
</evidence>
<evidence type="ECO:0000313" key="10">
    <source>
        <dbReference type="EMBL" id="CAD7227675.1"/>
    </source>
</evidence>
<evidence type="ECO:0000256" key="9">
    <source>
        <dbReference type="SAM" id="MobiDB-lite"/>
    </source>
</evidence>
<gene>
    <name evidence="10" type="ORF">CTOB1V02_LOCUS5575</name>
</gene>
<keyword evidence="6" id="KW-0378">Hydrolase</keyword>
<dbReference type="Gene3D" id="1.10.472.10">
    <property type="entry name" value="Cyclin-like"/>
    <property type="match status" value="1"/>
</dbReference>
<dbReference type="InterPro" id="IPR003180">
    <property type="entry name" value="MPG"/>
</dbReference>
<evidence type="ECO:0000256" key="2">
    <source>
        <dbReference type="ARBA" id="ARBA00002421"/>
    </source>
</evidence>
<dbReference type="Pfam" id="PF01857">
    <property type="entry name" value="RB_B"/>
    <property type="match status" value="1"/>
</dbReference>
<dbReference type="InterPro" id="IPR036915">
    <property type="entry name" value="Cyclin-like_sf"/>
</dbReference>
<keyword evidence="5" id="KW-0227">DNA damage</keyword>
<dbReference type="EC" id="3.2.2.21" evidence="4"/>
<dbReference type="GO" id="GO:0003677">
    <property type="term" value="F:DNA binding"/>
    <property type="evidence" value="ECO:0007669"/>
    <property type="project" value="InterPro"/>
</dbReference>
<organism evidence="10">
    <name type="scientific">Cyprideis torosa</name>
    <dbReference type="NCBI Taxonomy" id="163714"/>
    <lineage>
        <taxon>Eukaryota</taxon>
        <taxon>Metazoa</taxon>
        <taxon>Ecdysozoa</taxon>
        <taxon>Arthropoda</taxon>
        <taxon>Crustacea</taxon>
        <taxon>Oligostraca</taxon>
        <taxon>Ostracoda</taxon>
        <taxon>Podocopa</taxon>
        <taxon>Podocopida</taxon>
        <taxon>Cytherocopina</taxon>
        <taxon>Cytheroidea</taxon>
        <taxon>Cytherideidae</taxon>
        <taxon>Cyprideis</taxon>
    </lineage>
</organism>
<dbReference type="Pfam" id="PF02245">
    <property type="entry name" value="Pur_DNA_glyco"/>
    <property type="match status" value="1"/>
</dbReference>
<evidence type="ECO:0000256" key="5">
    <source>
        <dbReference type="ARBA" id="ARBA00022763"/>
    </source>
</evidence>
<feature type="region of interest" description="Disordered" evidence="9">
    <location>
        <begin position="324"/>
        <end position="360"/>
    </location>
</feature>
<dbReference type="InterPro" id="IPR011034">
    <property type="entry name" value="Formyl_transferase-like_C_sf"/>
</dbReference>
<dbReference type="PANTHER" id="PTHR10429:SF0">
    <property type="entry name" value="DNA-3-METHYLADENINE GLYCOSYLASE"/>
    <property type="match status" value="1"/>
</dbReference>
<evidence type="ECO:0000256" key="6">
    <source>
        <dbReference type="ARBA" id="ARBA00022801"/>
    </source>
</evidence>
<evidence type="ECO:0000256" key="4">
    <source>
        <dbReference type="ARBA" id="ARBA00012000"/>
    </source>
</evidence>
<reference evidence="10" key="1">
    <citation type="submission" date="2020-11" db="EMBL/GenBank/DDBJ databases">
        <authorList>
            <person name="Tran Van P."/>
        </authorList>
    </citation>
    <scope>NUCLEOTIDE SEQUENCE</scope>
</reference>
<dbReference type="EMBL" id="OB661218">
    <property type="protein sequence ID" value="CAD7227675.1"/>
    <property type="molecule type" value="Genomic_DNA"/>
</dbReference>
<dbReference type="OrthoDB" id="7455989at2759"/>
<dbReference type="PANTHER" id="PTHR10429">
    <property type="entry name" value="DNA-3-METHYLADENINE GLYCOSYLASE"/>
    <property type="match status" value="1"/>
</dbReference>
<dbReference type="GO" id="GO:0003905">
    <property type="term" value="F:alkylbase DNA N-glycosylase activity"/>
    <property type="evidence" value="ECO:0007669"/>
    <property type="project" value="UniProtKB-EC"/>
</dbReference>
<evidence type="ECO:0000256" key="3">
    <source>
        <dbReference type="ARBA" id="ARBA00009232"/>
    </source>
</evidence>
<comment type="function">
    <text evidence="2">Hydrolysis of the deoxyribose N-glycosidic bond to excise 3-methyladenine, and 7-methylguanine from the damaged DNA polymer formed by alkylation lesions.</text>
</comment>
<evidence type="ECO:0000256" key="1">
    <source>
        <dbReference type="ARBA" id="ARBA00000086"/>
    </source>
</evidence>
<dbReference type="GO" id="GO:0051726">
    <property type="term" value="P:regulation of cell cycle"/>
    <property type="evidence" value="ECO:0007669"/>
    <property type="project" value="InterPro"/>
</dbReference>
<comment type="similarity">
    <text evidence="3">Belongs to the DNA glycosylase MPG family.</text>
</comment>
<dbReference type="GO" id="GO:0005634">
    <property type="term" value="C:nucleus"/>
    <property type="evidence" value="ECO:0007669"/>
    <property type="project" value="InterPro"/>
</dbReference>
<feature type="compositionally biased region" description="Basic and acidic residues" evidence="9">
    <location>
        <begin position="324"/>
        <end position="340"/>
    </location>
</feature>
<dbReference type="AlphaFoldDB" id="A0A7R8WC40"/>
<dbReference type="InterPro" id="IPR002719">
    <property type="entry name" value="RB_B"/>
</dbReference>
<dbReference type="InterPro" id="IPR036995">
    <property type="entry name" value="MPG_sf"/>
</dbReference>
<sequence length="676" mass="75895">MGIAPEVYICFKRIGIQAEFLNVNKRFVQIHKKLREHFYGKSAKVPKIVSACFTIIGIVVAMDEASRDSQETTVSKILSKAMEVSDFKDIPCLYNALDLILTNNLLNLSIESELLQELREICIFEVAWKSESCIWEMVDGEGQLPRYREVQEDTSPVLEATTPAGSALRYFLRKLYRLAWDRIGQIFVKLPDGGGRPSKKLVLPAFMWFAFERVIVQHADILRSRHIDHVIICCVFSLFAVSRRPVKMEEIRGAHKRTFRPKSGSQFCLRVPINAGHEMISCKIPLEMEGAASASIAVFYNFVFLKAMKPFVLELKGHLIKAREKEAQPKEEPKKPKEKPSCSGVIPEEEPSCSGVLPKEEPSCSVTLPKKEPSCSGVISCPQPSQARTDQTSRVIRMPEGITEKPISQEPNAVIPTSQRSINVIPIPKKQITVNSVIVKPTAEEPMAAKPAIVRTISEIPIVEKPIPRRIVRRLPSTSRVVRRLEMTFPPTCSASPSRSEASSLPSWRTHPYNADLNRTISQPLLPETIHGTTQKNPLTTTCVRVEEGEMGFVVKGTCSDDGEVLTREFFSQRTEHERAREDPFQDQARVVDKACHSFGGKQTARTAPMYMDPGTSYVYSIYGMYHCLNISSGGEGACVLIRALQPLEGIDVMRLLRNRFRKKRSGSDNQSPQKQ</sequence>
<dbReference type="SUPFAM" id="SSF50486">
    <property type="entry name" value="FMT C-terminal domain-like"/>
    <property type="match status" value="1"/>
</dbReference>
<protein>
    <recommendedName>
        <fullName evidence="4">DNA-3-methyladenine glycosylase II</fullName>
        <ecNumber evidence="4">3.2.2.21</ecNumber>
    </recommendedName>
    <alternativeName>
        <fullName evidence="8">3-methyladenine DNA glycosidase</fullName>
    </alternativeName>
</protein>
<name>A0A7R8WC40_9CRUS</name>
<dbReference type="SUPFAM" id="SSF47954">
    <property type="entry name" value="Cyclin-like"/>
    <property type="match status" value="1"/>
</dbReference>
<evidence type="ECO:0000256" key="7">
    <source>
        <dbReference type="ARBA" id="ARBA00023204"/>
    </source>
</evidence>
<proteinExistence type="inferred from homology"/>
<dbReference type="GO" id="GO:0006284">
    <property type="term" value="P:base-excision repair"/>
    <property type="evidence" value="ECO:0007669"/>
    <property type="project" value="InterPro"/>
</dbReference>
<comment type="catalytic activity">
    <reaction evidence="1">
        <text>Hydrolysis of alkylated DNA, releasing 3-methyladenine, 3-methylguanine, 7-methylguanine and 7-methyladenine.</text>
        <dbReference type="EC" id="3.2.2.21"/>
    </reaction>
</comment>